<dbReference type="Proteomes" id="UP000664800">
    <property type="component" value="Unassembled WGS sequence"/>
</dbReference>
<comment type="caution">
    <text evidence="2">The sequence shown here is derived from an EMBL/GenBank/DDBJ whole genome shotgun (WGS) entry which is preliminary data.</text>
</comment>
<evidence type="ECO:0000256" key="1">
    <source>
        <dbReference type="SAM" id="Phobius"/>
    </source>
</evidence>
<feature type="transmembrane region" description="Helical" evidence="1">
    <location>
        <begin position="20"/>
        <end position="41"/>
    </location>
</feature>
<keyword evidence="1" id="KW-0812">Transmembrane</keyword>
<accession>A0A8I1STM1</accession>
<feature type="transmembrane region" description="Helical" evidence="1">
    <location>
        <begin position="68"/>
        <end position="88"/>
    </location>
</feature>
<gene>
    <name evidence="2" type="ORF">J0I24_04990</name>
</gene>
<name>A0A8I1STM1_THIA3</name>
<protein>
    <submittedName>
        <fullName evidence="2">DUF4282 domain-containing protein</fullName>
    </submittedName>
</protein>
<evidence type="ECO:0000313" key="3">
    <source>
        <dbReference type="Proteomes" id="UP000664800"/>
    </source>
</evidence>
<sequence>MQTIVDFFAFRTFVSLDVLRVVYALGAIGMPMLAWAFWLWLDRFALWRSMRGVSASAVRRVVPKRWRVISVLLFLLCFFCMELMWRMMFEFIIAYLQMHEALQLLSQRAGLR</sequence>
<dbReference type="AlphaFoldDB" id="A0A8I1STM1"/>
<dbReference type="Pfam" id="PF14110">
    <property type="entry name" value="DUF4282"/>
    <property type="match status" value="1"/>
</dbReference>
<proteinExistence type="predicted"/>
<dbReference type="EMBL" id="JAFKMR010000012">
    <property type="protein sequence ID" value="MBN8743645.1"/>
    <property type="molecule type" value="Genomic_DNA"/>
</dbReference>
<organism evidence="2 3">
    <name type="scientific">Thiomonas arsenitoxydans (strain DSM 22701 / CIP 110005 / 3As)</name>
    <dbReference type="NCBI Taxonomy" id="426114"/>
    <lineage>
        <taxon>Bacteria</taxon>
        <taxon>Pseudomonadati</taxon>
        <taxon>Pseudomonadota</taxon>
        <taxon>Betaproteobacteria</taxon>
        <taxon>Burkholderiales</taxon>
        <taxon>Thiomonas</taxon>
    </lineage>
</organism>
<evidence type="ECO:0000313" key="2">
    <source>
        <dbReference type="EMBL" id="MBN8743645.1"/>
    </source>
</evidence>
<dbReference type="RefSeq" id="WP_013123004.1">
    <property type="nucleotide sequence ID" value="NZ_DAIPFP010000010.1"/>
</dbReference>
<reference evidence="2" key="1">
    <citation type="submission" date="2021-02" db="EMBL/GenBank/DDBJ databases">
        <title>Thiocyanate and organic carbon inputs drive convergent selection for specific autotrophic Afipia and Thiobacillus strains within complex microbiomes.</title>
        <authorList>
            <person name="Huddy R.J."/>
            <person name="Sachdeva R."/>
            <person name="Kadzinga F."/>
            <person name="Kantor R.S."/>
            <person name="Harrison S.T.L."/>
            <person name="Banfield J.F."/>
        </authorList>
    </citation>
    <scope>NUCLEOTIDE SEQUENCE</scope>
    <source>
        <strain evidence="2">SCN18_13_7_16_R3_B_64_19</strain>
    </source>
</reference>
<keyword evidence="1" id="KW-0472">Membrane</keyword>
<keyword evidence="1" id="KW-1133">Transmembrane helix</keyword>
<dbReference type="InterPro" id="IPR025557">
    <property type="entry name" value="DUF4282"/>
</dbReference>